<keyword evidence="2" id="KW-1185">Reference proteome</keyword>
<reference evidence="2" key="1">
    <citation type="submission" date="2024-07" db="EMBL/GenBank/DDBJ databases">
        <title>Two chromosome-level genome assemblies of Korean endemic species Abeliophyllum distichum and Forsythia ovata (Oleaceae).</title>
        <authorList>
            <person name="Jang H."/>
        </authorList>
    </citation>
    <scope>NUCLEOTIDE SEQUENCE [LARGE SCALE GENOMIC DNA]</scope>
</reference>
<name>A0ABD1TSD8_9LAMI</name>
<protein>
    <submittedName>
        <fullName evidence="1">Uncharacterized protein</fullName>
    </submittedName>
</protein>
<comment type="caution">
    <text evidence="1">The sequence shown here is derived from an EMBL/GenBank/DDBJ whole genome shotgun (WGS) entry which is preliminary data.</text>
</comment>
<gene>
    <name evidence="1" type="ORF">Fot_29600</name>
</gene>
<evidence type="ECO:0000313" key="2">
    <source>
        <dbReference type="Proteomes" id="UP001604277"/>
    </source>
</evidence>
<dbReference type="AlphaFoldDB" id="A0ABD1TSD8"/>
<proteinExistence type="predicted"/>
<organism evidence="1 2">
    <name type="scientific">Forsythia ovata</name>
    <dbReference type="NCBI Taxonomy" id="205694"/>
    <lineage>
        <taxon>Eukaryota</taxon>
        <taxon>Viridiplantae</taxon>
        <taxon>Streptophyta</taxon>
        <taxon>Embryophyta</taxon>
        <taxon>Tracheophyta</taxon>
        <taxon>Spermatophyta</taxon>
        <taxon>Magnoliopsida</taxon>
        <taxon>eudicotyledons</taxon>
        <taxon>Gunneridae</taxon>
        <taxon>Pentapetalae</taxon>
        <taxon>asterids</taxon>
        <taxon>lamiids</taxon>
        <taxon>Lamiales</taxon>
        <taxon>Oleaceae</taxon>
        <taxon>Forsythieae</taxon>
        <taxon>Forsythia</taxon>
    </lineage>
</organism>
<dbReference type="EMBL" id="JBFOLJ010000008">
    <property type="protein sequence ID" value="KAL2515629.1"/>
    <property type="molecule type" value="Genomic_DNA"/>
</dbReference>
<dbReference type="Proteomes" id="UP001604277">
    <property type="component" value="Unassembled WGS sequence"/>
</dbReference>
<evidence type="ECO:0000313" key="1">
    <source>
        <dbReference type="EMBL" id="KAL2515629.1"/>
    </source>
</evidence>
<sequence length="197" mass="22284">MGGLPVCVEPILCVGRTIAQFEQHTFFLYNRSSSSPDSFSEIDEILVLIIGIKTGIIAGQHSKEHIQKREESVILEQKEFVKELLHKMNEILRMWDAKLNSSPSGHDIKHVEENLTSLIESQGNQQCSDIAIPMHDEGVQKCDIVVVSLQIRIIRSSGTGKKNSKEKLFVNQAPKLELKISLSQWSIFKRGSKNRYI</sequence>
<accession>A0ABD1TSD8</accession>